<protein>
    <submittedName>
        <fullName evidence="7">RNA polymerase</fullName>
    </submittedName>
</protein>
<evidence type="ECO:0000313" key="7">
    <source>
        <dbReference type="EMBL" id="VWX37624.1"/>
    </source>
</evidence>
<gene>
    <name evidence="7" type="ORF">EXIGUO9Y_330048</name>
</gene>
<dbReference type="Gene3D" id="1.10.10.10">
    <property type="entry name" value="Winged helix-like DNA-binding domain superfamily/Winged helix DNA-binding domain"/>
    <property type="match status" value="1"/>
</dbReference>
<dbReference type="InterPro" id="IPR039425">
    <property type="entry name" value="RNA_pol_sigma-70-like"/>
</dbReference>
<dbReference type="SUPFAM" id="SSF88946">
    <property type="entry name" value="Sigma2 domain of RNA polymerase sigma factors"/>
    <property type="match status" value="1"/>
</dbReference>
<keyword evidence="3" id="KW-0731">Sigma factor</keyword>
<name>A0A653IFR5_9BACL</name>
<keyword evidence="8" id="KW-1185">Reference proteome</keyword>
<dbReference type="GO" id="GO:0003677">
    <property type="term" value="F:DNA binding"/>
    <property type="evidence" value="ECO:0007669"/>
    <property type="project" value="InterPro"/>
</dbReference>
<keyword evidence="2" id="KW-0805">Transcription regulation</keyword>
<dbReference type="InterPro" id="IPR013324">
    <property type="entry name" value="RNA_pol_sigma_r3/r4-like"/>
</dbReference>
<evidence type="ECO:0000256" key="4">
    <source>
        <dbReference type="ARBA" id="ARBA00023163"/>
    </source>
</evidence>
<dbReference type="PANTHER" id="PTHR43133:SF60">
    <property type="entry name" value="RNA POLYMERASE SIGMA FACTOR SIGV"/>
    <property type="match status" value="1"/>
</dbReference>
<dbReference type="AlphaFoldDB" id="A0A653IFR5"/>
<feature type="domain" description="RNA polymerase sigma-70 region 2" evidence="5">
    <location>
        <begin position="22"/>
        <end position="86"/>
    </location>
</feature>
<dbReference type="Gene3D" id="1.10.1740.10">
    <property type="match status" value="1"/>
</dbReference>
<dbReference type="Proteomes" id="UP000439752">
    <property type="component" value="Unassembled WGS sequence"/>
</dbReference>
<dbReference type="CDD" id="cd06171">
    <property type="entry name" value="Sigma70_r4"/>
    <property type="match status" value="1"/>
</dbReference>
<dbReference type="InterPro" id="IPR013325">
    <property type="entry name" value="RNA_pol_sigma_r2"/>
</dbReference>
<dbReference type="RefSeq" id="WP_159173607.1">
    <property type="nucleotide sequence ID" value="NZ_LR732312.1"/>
</dbReference>
<proteinExistence type="inferred from homology"/>
<dbReference type="SUPFAM" id="SSF88659">
    <property type="entry name" value="Sigma3 and sigma4 domains of RNA polymerase sigma factors"/>
    <property type="match status" value="1"/>
</dbReference>
<dbReference type="EMBL" id="CABWKQ010000027">
    <property type="protein sequence ID" value="VWX37624.1"/>
    <property type="molecule type" value="Genomic_DNA"/>
</dbReference>
<reference evidence="7 8" key="1">
    <citation type="submission" date="2019-10" db="EMBL/GenBank/DDBJ databases">
        <authorList>
            <person name="Karimi E."/>
        </authorList>
    </citation>
    <scope>NUCLEOTIDE SEQUENCE [LARGE SCALE GENOMIC DNA]</scope>
    <source>
        <strain evidence="7">Exiguobacterium sp. 9Y</strain>
    </source>
</reference>
<dbReference type="NCBIfam" id="TIGR02937">
    <property type="entry name" value="sigma70-ECF"/>
    <property type="match status" value="1"/>
</dbReference>
<dbReference type="GO" id="GO:0016987">
    <property type="term" value="F:sigma factor activity"/>
    <property type="evidence" value="ECO:0007669"/>
    <property type="project" value="UniProtKB-KW"/>
</dbReference>
<evidence type="ECO:0000259" key="6">
    <source>
        <dbReference type="Pfam" id="PF08281"/>
    </source>
</evidence>
<dbReference type="GO" id="GO:0006352">
    <property type="term" value="P:DNA-templated transcription initiation"/>
    <property type="evidence" value="ECO:0007669"/>
    <property type="project" value="InterPro"/>
</dbReference>
<evidence type="ECO:0000259" key="5">
    <source>
        <dbReference type="Pfam" id="PF04542"/>
    </source>
</evidence>
<evidence type="ECO:0000256" key="2">
    <source>
        <dbReference type="ARBA" id="ARBA00023015"/>
    </source>
</evidence>
<keyword evidence="4" id="KW-0804">Transcription</keyword>
<dbReference type="InterPro" id="IPR014284">
    <property type="entry name" value="RNA_pol_sigma-70_dom"/>
</dbReference>
<dbReference type="InterPro" id="IPR036388">
    <property type="entry name" value="WH-like_DNA-bd_sf"/>
</dbReference>
<sequence length="175" mass="20262">MIGRRNKRQPAFDDDAFLTFLTRHDTYLYKMSYLYLKNDQDALENVQEVAYRAWKHRQTLLDATIAKTWLTRIAINCALDMLKKTQGIRVDYATVATEVAEPVIFEDRLVDDLYLQDLLEVLTVAERTIVFLRYYEDYTLQNVADLLQIPVSTVKSTLYRAIQKVQTRQTGGGAG</sequence>
<dbReference type="InterPro" id="IPR013249">
    <property type="entry name" value="RNA_pol_sigma70_r4_t2"/>
</dbReference>
<evidence type="ECO:0000313" key="8">
    <source>
        <dbReference type="Proteomes" id="UP000439752"/>
    </source>
</evidence>
<feature type="domain" description="RNA polymerase sigma factor 70 region 4 type 2" evidence="6">
    <location>
        <begin position="114"/>
        <end position="164"/>
    </location>
</feature>
<organism evidence="7 8">
    <name type="scientific">Exiguobacterium oxidotolerans</name>
    <dbReference type="NCBI Taxonomy" id="223958"/>
    <lineage>
        <taxon>Bacteria</taxon>
        <taxon>Bacillati</taxon>
        <taxon>Bacillota</taxon>
        <taxon>Bacilli</taxon>
        <taxon>Bacillales</taxon>
        <taxon>Bacillales Family XII. Incertae Sedis</taxon>
        <taxon>Exiguobacterium</taxon>
    </lineage>
</organism>
<evidence type="ECO:0000256" key="1">
    <source>
        <dbReference type="ARBA" id="ARBA00010641"/>
    </source>
</evidence>
<dbReference type="InterPro" id="IPR007627">
    <property type="entry name" value="RNA_pol_sigma70_r2"/>
</dbReference>
<evidence type="ECO:0000256" key="3">
    <source>
        <dbReference type="ARBA" id="ARBA00023082"/>
    </source>
</evidence>
<comment type="similarity">
    <text evidence="1">Belongs to the sigma-70 factor family. ECF subfamily.</text>
</comment>
<dbReference type="PANTHER" id="PTHR43133">
    <property type="entry name" value="RNA POLYMERASE ECF-TYPE SIGMA FACTO"/>
    <property type="match status" value="1"/>
</dbReference>
<accession>A0A653IFR5</accession>
<dbReference type="Pfam" id="PF08281">
    <property type="entry name" value="Sigma70_r4_2"/>
    <property type="match status" value="1"/>
</dbReference>
<dbReference type="Pfam" id="PF04542">
    <property type="entry name" value="Sigma70_r2"/>
    <property type="match status" value="1"/>
</dbReference>